<dbReference type="InterPro" id="IPR012001">
    <property type="entry name" value="Thiamin_PyroP_enz_TPP-bd_dom"/>
</dbReference>
<protein>
    <recommendedName>
        <fullName evidence="5">Pyruvate decarboxylase</fullName>
        <ecNumber evidence="4">4.1.1.1</ecNumber>
    </recommendedName>
</protein>
<dbReference type="FunFam" id="3.40.50.970:FF:000019">
    <property type="entry name" value="Pyruvate decarboxylase isozyme"/>
    <property type="match status" value="1"/>
</dbReference>
<evidence type="ECO:0000259" key="12">
    <source>
        <dbReference type="Pfam" id="PF00205"/>
    </source>
</evidence>
<proteinExistence type="inferred from homology"/>
<evidence type="ECO:0000256" key="9">
    <source>
        <dbReference type="ARBA" id="ARBA00023052"/>
    </source>
</evidence>
<dbReference type="InterPro" id="IPR047213">
    <property type="entry name" value="TPP_PYR_PDC_IPDC-like"/>
</dbReference>
<dbReference type="GeneID" id="62199020"/>
<dbReference type="InterPro" id="IPR013752">
    <property type="entry name" value="KPA_reductase"/>
</dbReference>
<evidence type="ECO:0000256" key="1">
    <source>
        <dbReference type="ARBA" id="ARBA00001041"/>
    </source>
</evidence>
<comment type="catalytic activity">
    <reaction evidence="1">
        <text>a 2-oxocarboxylate + H(+) = an aldehyde + CO2</text>
        <dbReference type="Rhea" id="RHEA:11628"/>
        <dbReference type="ChEBI" id="CHEBI:15378"/>
        <dbReference type="ChEBI" id="CHEBI:16526"/>
        <dbReference type="ChEBI" id="CHEBI:17478"/>
        <dbReference type="ChEBI" id="CHEBI:35179"/>
        <dbReference type="EC" id="4.1.1.1"/>
    </reaction>
</comment>
<dbReference type="GO" id="GO:0000287">
    <property type="term" value="F:magnesium ion binding"/>
    <property type="evidence" value="ECO:0007669"/>
    <property type="project" value="InterPro"/>
</dbReference>
<comment type="similarity">
    <text evidence="3 11">Belongs to the TPP enzyme family.</text>
</comment>
<dbReference type="SUPFAM" id="SSF51735">
    <property type="entry name" value="NAD(P)-binding Rossmann-fold domains"/>
    <property type="match status" value="1"/>
</dbReference>
<accession>A0A8H7EK46</accession>
<evidence type="ECO:0000256" key="11">
    <source>
        <dbReference type="RuleBase" id="RU362132"/>
    </source>
</evidence>
<keyword evidence="10" id="KW-0456">Lyase</keyword>
<keyword evidence="18" id="KW-1185">Reference proteome</keyword>
<dbReference type="Gene3D" id="3.40.50.970">
    <property type="match status" value="2"/>
</dbReference>
<dbReference type="Gene3D" id="3.40.50.720">
    <property type="entry name" value="NAD(P)-binding Rossmann-like Domain"/>
    <property type="match status" value="1"/>
</dbReference>
<evidence type="ECO:0000259" key="16">
    <source>
        <dbReference type="Pfam" id="PF08546"/>
    </source>
</evidence>
<dbReference type="SUPFAM" id="SSF52467">
    <property type="entry name" value="DHS-like NAD/FAD-binding domain"/>
    <property type="match status" value="1"/>
</dbReference>
<evidence type="ECO:0000256" key="6">
    <source>
        <dbReference type="ARBA" id="ARBA00022723"/>
    </source>
</evidence>
<keyword evidence="17" id="KW-0670">Pyruvate</keyword>
<dbReference type="InterPro" id="IPR029035">
    <property type="entry name" value="DHS-like_NAD/FAD-binding_dom"/>
</dbReference>
<dbReference type="InterPro" id="IPR047214">
    <property type="entry name" value="TPP_PDC_IPDC"/>
</dbReference>
<dbReference type="RefSeq" id="XP_038791698.1">
    <property type="nucleotide sequence ID" value="XM_038925842.1"/>
</dbReference>
<keyword evidence="9 11" id="KW-0786">Thiamine pyrophosphate</keyword>
<dbReference type="EMBL" id="JAAABM010000001">
    <property type="protein sequence ID" value="KAF7681819.1"/>
    <property type="molecule type" value="Genomic_DNA"/>
</dbReference>
<dbReference type="InterPro" id="IPR012000">
    <property type="entry name" value="Thiamin_PyroP_enz_cen_dom"/>
</dbReference>
<name>A0A8H7EK46_9PLEO</name>
<dbReference type="PANTHER" id="PTHR43452">
    <property type="entry name" value="PYRUVATE DECARBOXYLASE"/>
    <property type="match status" value="1"/>
</dbReference>
<dbReference type="Pfam" id="PF00205">
    <property type="entry name" value="TPP_enzyme_M"/>
    <property type="match status" value="1"/>
</dbReference>
<evidence type="ECO:0000259" key="15">
    <source>
        <dbReference type="Pfam" id="PF02776"/>
    </source>
</evidence>
<dbReference type="InterPro" id="IPR013332">
    <property type="entry name" value="KPR_N"/>
</dbReference>
<evidence type="ECO:0000256" key="2">
    <source>
        <dbReference type="ARBA" id="ARBA00001964"/>
    </source>
</evidence>
<dbReference type="InterPro" id="IPR011766">
    <property type="entry name" value="TPP_enzyme_TPP-bd"/>
</dbReference>
<evidence type="ECO:0000256" key="7">
    <source>
        <dbReference type="ARBA" id="ARBA00022793"/>
    </source>
</evidence>
<evidence type="ECO:0000313" key="17">
    <source>
        <dbReference type="EMBL" id="KAF7681819.1"/>
    </source>
</evidence>
<comment type="caution">
    <text evidence="17">The sequence shown here is derived from an EMBL/GenBank/DDBJ whole genome shotgun (WGS) entry which is preliminary data.</text>
</comment>
<dbReference type="GO" id="GO:0005634">
    <property type="term" value="C:nucleus"/>
    <property type="evidence" value="ECO:0007669"/>
    <property type="project" value="TreeGrafter"/>
</dbReference>
<dbReference type="PANTHER" id="PTHR43452:SF30">
    <property type="entry name" value="PYRUVATE DECARBOXYLASE ISOZYME 1-RELATED"/>
    <property type="match status" value="1"/>
</dbReference>
<dbReference type="FunFam" id="3.40.50.970:FF:000024">
    <property type="entry name" value="Pyruvate decarboxylase isozyme"/>
    <property type="match status" value="1"/>
</dbReference>
<dbReference type="InterPro" id="IPR012110">
    <property type="entry name" value="PDC/IPDC-like"/>
</dbReference>
<dbReference type="CDD" id="cd07038">
    <property type="entry name" value="TPP_PYR_PDC_IPDC_like"/>
    <property type="match status" value="1"/>
</dbReference>
<dbReference type="AlphaFoldDB" id="A0A8H7EK46"/>
<dbReference type="InterPro" id="IPR029061">
    <property type="entry name" value="THDP-binding"/>
</dbReference>
<evidence type="ECO:0000256" key="3">
    <source>
        <dbReference type="ARBA" id="ARBA00007812"/>
    </source>
</evidence>
<dbReference type="Pfam" id="PF02775">
    <property type="entry name" value="TPP_enzyme_C"/>
    <property type="match status" value="1"/>
</dbReference>
<evidence type="ECO:0000259" key="13">
    <source>
        <dbReference type="Pfam" id="PF02558"/>
    </source>
</evidence>
<dbReference type="SUPFAM" id="SSF52518">
    <property type="entry name" value="Thiamin diphosphate-binding fold (THDP-binding)"/>
    <property type="match status" value="2"/>
</dbReference>
<feature type="domain" description="Ketopantoate reductase C-terminal" evidence="16">
    <location>
        <begin position="276"/>
        <end position="369"/>
    </location>
</feature>
<evidence type="ECO:0000256" key="10">
    <source>
        <dbReference type="ARBA" id="ARBA00023239"/>
    </source>
</evidence>
<comment type="cofactor">
    <cofactor evidence="2">
        <name>thiamine diphosphate</name>
        <dbReference type="ChEBI" id="CHEBI:58937"/>
    </cofactor>
</comment>
<organism evidence="17 18">
    <name type="scientific">Alternaria burnsii</name>
    <dbReference type="NCBI Taxonomy" id="1187904"/>
    <lineage>
        <taxon>Eukaryota</taxon>
        <taxon>Fungi</taxon>
        <taxon>Dikarya</taxon>
        <taxon>Ascomycota</taxon>
        <taxon>Pezizomycotina</taxon>
        <taxon>Dothideomycetes</taxon>
        <taxon>Pleosporomycetidae</taxon>
        <taxon>Pleosporales</taxon>
        <taxon>Pleosporineae</taxon>
        <taxon>Pleosporaceae</taxon>
        <taxon>Alternaria</taxon>
        <taxon>Alternaria sect. Alternaria</taxon>
    </lineage>
</organism>
<evidence type="ECO:0000313" key="18">
    <source>
        <dbReference type="Proteomes" id="UP000596902"/>
    </source>
</evidence>
<feature type="domain" description="Thiamine pyrophosphate enzyme N-terminal TPP-binding" evidence="15">
    <location>
        <begin position="376"/>
        <end position="482"/>
    </location>
</feature>
<feature type="domain" description="Thiamine pyrophosphate enzyme central" evidence="12">
    <location>
        <begin position="572"/>
        <end position="668"/>
    </location>
</feature>
<dbReference type="InterPro" id="IPR036291">
    <property type="entry name" value="NAD(P)-bd_dom_sf"/>
</dbReference>
<dbReference type="EC" id="4.1.1.1" evidence="4"/>
<dbReference type="Pfam" id="PF08546">
    <property type="entry name" value="ApbA_C"/>
    <property type="match status" value="1"/>
</dbReference>
<dbReference type="Pfam" id="PF02776">
    <property type="entry name" value="TPP_enzyme_N"/>
    <property type="match status" value="1"/>
</dbReference>
<dbReference type="Gene3D" id="3.40.50.1220">
    <property type="entry name" value="TPP-binding domain"/>
    <property type="match status" value="1"/>
</dbReference>
<gene>
    <name evidence="17" type="ORF">GT037_000795</name>
</gene>
<feature type="domain" description="Ketopantoate reductase N-terminal" evidence="13">
    <location>
        <begin position="60"/>
        <end position="243"/>
    </location>
</feature>
<reference evidence="17" key="2">
    <citation type="submission" date="2020-08" db="EMBL/GenBank/DDBJ databases">
        <title>Draft Genome Sequence of Cumin Blight Pathogen Alternaria burnsii.</title>
        <authorList>
            <person name="Feng Z."/>
        </authorList>
    </citation>
    <scope>NUCLEOTIDE SEQUENCE</scope>
    <source>
        <strain evidence="17">CBS107.38</strain>
    </source>
</reference>
<dbReference type="SUPFAM" id="SSF48179">
    <property type="entry name" value="6-phosphogluconate dehydrogenase C-terminal domain-like"/>
    <property type="match status" value="1"/>
</dbReference>
<dbReference type="GO" id="GO:0030976">
    <property type="term" value="F:thiamine pyrophosphate binding"/>
    <property type="evidence" value="ECO:0007669"/>
    <property type="project" value="InterPro"/>
</dbReference>
<dbReference type="GO" id="GO:0000949">
    <property type="term" value="P:aromatic amino acid family catabolic process to alcohol via Ehrlich pathway"/>
    <property type="evidence" value="ECO:0007669"/>
    <property type="project" value="TreeGrafter"/>
</dbReference>
<keyword evidence="7" id="KW-0210">Decarboxylase</keyword>
<dbReference type="Proteomes" id="UP000596902">
    <property type="component" value="Unassembled WGS sequence"/>
</dbReference>
<keyword evidence="6" id="KW-0479">Metal-binding</keyword>
<sequence length="936" mass="102571">MAIFRRFGPATTVPRARQLVRSWCGQLGHFQAGTFECTRLAPARPVQHRSISSTKATPRIHVLGLGSVGAFTAHSLAEIPARPAVNLLLHRPSLVQDYVENGNRIRLKTHQGQNVAQTGYDLEVLHGKTWHLMQDSRTYGAAEVLQSIGTPVDENIGDLIVCVKSTQTVAALQPLLPRLSRKSNVMFLQNGAGMIEDANTFLWPDPHVRPNYVTGVISHGITLNRPFDITHTGPAATSVGPVPREDGDAAQPLSRLLDILPLAHRLKCQAYSWPTILQVQLEKLACNALSNPICALEDAVTAYILSIPETNMRLMQEISSVILALPELQGVEGVKDRFSAKSLHHTVMDIIEKNRATTLGNMAQDLRSQDIKNPIDIAEYLFRRLQQVGVESVHGVPGDYNLVALDYIPKVGLKWVGNCNELNAGYAADGYARVKGISALVTTFGVGELSAVNAIAGAYSEYVPIVHIVGYPSTASQKNGALLHHTLGNGDFTVFSRMSREISCAVSMLNSQHEAAMLIDNAIRECYLKSRPVYISLPSDMVTKKVDGDRLNTPLDLVYPQNNQEAEDYVVDVVLKYLHAAKNPVILVDACAIRHRALKETHDLIKKSGIPTFVAPMGKGAVDETLPNYGGVYAGDGSNAGVRERVESSDLVLSIGAIKSDFNTAGFTIRMSQLTTIDLHSYGCKVRYSEYPGVRMNGVLSKVTAKLGKLNIESGPNPNNNIPDKETASTESSIKHAWFWPKLGQWLKKDDILITETGTSNFGVWETRFPTGVNAISQVLWGSIGYATGSCQGAALAAKESNIKRTILFTGDGSFQLTAQEVSTMIRNKLAPIIFVICNKGYTIERLIHGWEDSYNDVQEWKYKDIPRVFGAEEGSVLTYRVETREEVEKLFQDEEFSSGETQKMRFVELVMPWDDAPAALKAVAEAAAKTNASAE</sequence>
<feature type="domain" description="Thiamine pyrophosphate enzyme TPP-binding" evidence="14">
    <location>
        <begin position="770"/>
        <end position="894"/>
    </location>
</feature>
<dbReference type="GO" id="GO:0005829">
    <property type="term" value="C:cytosol"/>
    <property type="evidence" value="ECO:0007669"/>
    <property type="project" value="TreeGrafter"/>
</dbReference>
<keyword evidence="8" id="KW-0460">Magnesium</keyword>
<dbReference type="Pfam" id="PF02558">
    <property type="entry name" value="ApbA"/>
    <property type="match status" value="1"/>
</dbReference>
<evidence type="ECO:0000259" key="14">
    <source>
        <dbReference type="Pfam" id="PF02775"/>
    </source>
</evidence>
<reference evidence="17" key="1">
    <citation type="submission" date="2020-01" db="EMBL/GenBank/DDBJ databases">
        <authorList>
            <person name="Feng Z.H.Z."/>
        </authorList>
    </citation>
    <scope>NUCLEOTIDE SEQUENCE</scope>
    <source>
        <strain evidence="17">CBS107.38</strain>
    </source>
</reference>
<dbReference type="GO" id="GO:0004737">
    <property type="term" value="F:pyruvate decarboxylase activity"/>
    <property type="evidence" value="ECO:0007669"/>
    <property type="project" value="UniProtKB-EC"/>
</dbReference>
<evidence type="ECO:0000256" key="5">
    <source>
        <dbReference type="ARBA" id="ARBA00014422"/>
    </source>
</evidence>
<dbReference type="InterPro" id="IPR008927">
    <property type="entry name" value="6-PGluconate_DH-like_C_sf"/>
</dbReference>
<dbReference type="CDD" id="cd02005">
    <property type="entry name" value="TPP_PDC_IPDC"/>
    <property type="match status" value="1"/>
</dbReference>
<evidence type="ECO:0000256" key="8">
    <source>
        <dbReference type="ARBA" id="ARBA00022842"/>
    </source>
</evidence>
<evidence type="ECO:0000256" key="4">
    <source>
        <dbReference type="ARBA" id="ARBA00013202"/>
    </source>
</evidence>